<dbReference type="EMBL" id="BARS01042270">
    <property type="protein sequence ID" value="GAG40775.1"/>
    <property type="molecule type" value="Genomic_DNA"/>
</dbReference>
<sequence length="109" mass="11903">MPNFNVRKDRVVNSIRVTDPTTLHLPSASILDIDPQSPHPPGEGNNDPVTNSTLRGSDNEHGVPQAGAIVYCSTPIEKKLTPDACFDGRNHLYFSDGKNWIPLANCLPK</sequence>
<feature type="non-terminal residue" evidence="2">
    <location>
        <position position="109"/>
    </location>
</feature>
<dbReference type="AlphaFoldDB" id="X0XCG2"/>
<evidence type="ECO:0000256" key="1">
    <source>
        <dbReference type="SAM" id="MobiDB-lite"/>
    </source>
</evidence>
<comment type="caution">
    <text evidence="2">The sequence shown here is derived from an EMBL/GenBank/DDBJ whole genome shotgun (WGS) entry which is preliminary data.</text>
</comment>
<accession>X0XCG2</accession>
<evidence type="ECO:0000313" key="2">
    <source>
        <dbReference type="EMBL" id="GAG40775.1"/>
    </source>
</evidence>
<reference evidence="2" key="1">
    <citation type="journal article" date="2014" name="Front. Microbiol.">
        <title>High frequency of phylogenetically diverse reductive dehalogenase-homologous genes in deep subseafloor sedimentary metagenomes.</title>
        <authorList>
            <person name="Kawai M."/>
            <person name="Futagami T."/>
            <person name="Toyoda A."/>
            <person name="Takaki Y."/>
            <person name="Nishi S."/>
            <person name="Hori S."/>
            <person name="Arai W."/>
            <person name="Tsubouchi T."/>
            <person name="Morono Y."/>
            <person name="Uchiyama I."/>
            <person name="Ito T."/>
            <person name="Fujiyama A."/>
            <person name="Inagaki F."/>
            <person name="Takami H."/>
        </authorList>
    </citation>
    <scope>NUCLEOTIDE SEQUENCE</scope>
    <source>
        <strain evidence="2">Expedition CK06-06</strain>
    </source>
</reference>
<feature type="compositionally biased region" description="Polar residues" evidence="1">
    <location>
        <begin position="47"/>
        <end position="56"/>
    </location>
</feature>
<feature type="region of interest" description="Disordered" evidence="1">
    <location>
        <begin position="26"/>
        <end position="62"/>
    </location>
</feature>
<protein>
    <submittedName>
        <fullName evidence="2">Uncharacterized protein</fullName>
    </submittedName>
</protein>
<gene>
    <name evidence="2" type="ORF">S01H1_64157</name>
</gene>
<name>X0XCG2_9ZZZZ</name>
<proteinExistence type="predicted"/>
<organism evidence="2">
    <name type="scientific">marine sediment metagenome</name>
    <dbReference type="NCBI Taxonomy" id="412755"/>
    <lineage>
        <taxon>unclassified sequences</taxon>
        <taxon>metagenomes</taxon>
        <taxon>ecological metagenomes</taxon>
    </lineage>
</organism>